<comment type="caution">
    <text evidence="1">The sequence shown here is derived from an EMBL/GenBank/DDBJ whole genome shotgun (WGS) entry which is preliminary data.</text>
</comment>
<proteinExistence type="predicted"/>
<gene>
    <name evidence="1" type="ORF">GCM10007962_15210</name>
</gene>
<protein>
    <submittedName>
        <fullName evidence="1">Uncharacterized protein</fullName>
    </submittedName>
</protein>
<dbReference type="Proteomes" id="UP000612329">
    <property type="component" value="Unassembled WGS sequence"/>
</dbReference>
<reference evidence="1" key="1">
    <citation type="journal article" date="2014" name="Int. J. Syst. Evol. Microbiol.">
        <title>Complete genome sequence of Corynebacterium casei LMG S-19264T (=DSM 44701T), isolated from a smear-ripened cheese.</title>
        <authorList>
            <consortium name="US DOE Joint Genome Institute (JGI-PGF)"/>
            <person name="Walter F."/>
            <person name="Albersmeier A."/>
            <person name="Kalinowski J."/>
            <person name="Ruckert C."/>
        </authorList>
    </citation>
    <scope>NUCLEOTIDE SEQUENCE</scope>
    <source>
        <strain evidence="1">JCM 12862</strain>
    </source>
</reference>
<evidence type="ECO:0000313" key="1">
    <source>
        <dbReference type="EMBL" id="GGK22013.1"/>
    </source>
</evidence>
<reference evidence="1" key="2">
    <citation type="submission" date="2020-09" db="EMBL/GenBank/DDBJ databases">
        <authorList>
            <person name="Sun Q."/>
            <person name="Ohkuma M."/>
        </authorList>
    </citation>
    <scope>NUCLEOTIDE SEQUENCE</scope>
    <source>
        <strain evidence="1">JCM 12862</strain>
    </source>
</reference>
<dbReference type="AlphaFoldDB" id="A0A8J3FGG2"/>
<sequence>MYVVYVVLEFFGKGYGTLNICELALGFSKIDPGYFRNVDDIAFMDPFEMIRQLVLIGFQGFESRDDFPVQHMEIRGVIVSF</sequence>
<accession>A0A8J3FGG2</accession>
<evidence type="ECO:0000313" key="2">
    <source>
        <dbReference type="Proteomes" id="UP000612329"/>
    </source>
</evidence>
<keyword evidence="2" id="KW-1185">Reference proteome</keyword>
<name>A0A8J3FGG2_9FLAO</name>
<dbReference type="EMBL" id="BMNR01000003">
    <property type="protein sequence ID" value="GGK22013.1"/>
    <property type="molecule type" value="Genomic_DNA"/>
</dbReference>
<organism evidence="1 2">
    <name type="scientific">Yeosuana aromativorans</name>
    <dbReference type="NCBI Taxonomy" id="288019"/>
    <lineage>
        <taxon>Bacteria</taxon>
        <taxon>Pseudomonadati</taxon>
        <taxon>Bacteroidota</taxon>
        <taxon>Flavobacteriia</taxon>
        <taxon>Flavobacteriales</taxon>
        <taxon>Flavobacteriaceae</taxon>
        <taxon>Yeosuana</taxon>
    </lineage>
</organism>